<sequence>MKITAATTLFATFLSFSTTAVAQGPGQACYYWDGATYGNVEGICGNPSTCEANMGYTVVGRCSGGADNRCCIRRGCVAGASGGRPGRCTTIGQCNSRPGFRRQAGYCPGPSDIQCCWNPSGPIPV</sequence>
<feature type="signal peptide" evidence="1">
    <location>
        <begin position="1"/>
        <end position="22"/>
    </location>
</feature>
<dbReference type="AlphaFoldDB" id="A0AAV9GNX9"/>
<organism evidence="2 3">
    <name type="scientific">Podospora aff. communis PSN243</name>
    <dbReference type="NCBI Taxonomy" id="3040156"/>
    <lineage>
        <taxon>Eukaryota</taxon>
        <taxon>Fungi</taxon>
        <taxon>Dikarya</taxon>
        <taxon>Ascomycota</taxon>
        <taxon>Pezizomycotina</taxon>
        <taxon>Sordariomycetes</taxon>
        <taxon>Sordariomycetidae</taxon>
        <taxon>Sordariales</taxon>
        <taxon>Podosporaceae</taxon>
        <taxon>Podospora</taxon>
    </lineage>
</organism>
<dbReference type="EMBL" id="MU865932">
    <property type="protein sequence ID" value="KAK4450544.1"/>
    <property type="molecule type" value="Genomic_DNA"/>
</dbReference>
<proteinExistence type="predicted"/>
<feature type="chain" id="PRO_5043608807" evidence="1">
    <location>
        <begin position="23"/>
        <end position="125"/>
    </location>
</feature>
<comment type="caution">
    <text evidence="2">The sequence shown here is derived from an EMBL/GenBank/DDBJ whole genome shotgun (WGS) entry which is preliminary data.</text>
</comment>
<keyword evidence="1" id="KW-0732">Signal</keyword>
<evidence type="ECO:0000313" key="3">
    <source>
        <dbReference type="Proteomes" id="UP001321760"/>
    </source>
</evidence>
<accession>A0AAV9GNX9</accession>
<dbReference type="Proteomes" id="UP001321760">
    <property type="component" value="Unassembled WGS sequence"/>
</dbReference>
<gene>
    <name evidence="2" type="ORF">QBC34DRAFT_76188</name>
</gene>
<evidence type="ECO:0000313" key="2">
    <source>
        <dbReference type="EMBL" id="KAK4450544.1"/>
    </source>
</evidence>
<protein>
    <submittedName>
        <fullName evidence="2">Uncharacterized protein</fullName>
    </submittedName>
</protein>
<name>A0AAV9GNX9_9PEZI</name>
<reference evidence="2" key="1">
    <citation type="journal article" date="2023" name="Mol. Phylogenet. Evol.">
        <title>Genome-scale phylogeny and comparative genomics of the fungal order Sordariales.</title>
        <authorList>
            <person name="Hensen N."/>
            <person name="Bonometti L."/>
            <person name="Westerberg I."/>
            <person name="Brannstrom I.O."/>
            <person name="Guillou S."/>
            <person name="Cros-Aarteil S."/>
            <person name="Calhoun S."/>
            <person name="Haridas S."/>
            <person name="Kuo A."/>
            <person name="Mondo S."/>
            <person name="Pangilinan J."/>
            <person name="Riley R."/>
            <person name="LaButti K."/>
            <person name="Andreopoulos B."/>
            <person name="Lipzen A."/>
            <person name="Chen C."/>
            <person name="Yan M."/>
            <person name="Daum C."/>
            <person name="Ng V."/>
            <person name="Clum A."/>
            <person name="Steindorff A."/>
            <person name="Ohm R.A."/>
            <person name="Martin F."/>
            <person name="Silar P."/>
            <person name="Natvig D.O."/>
            <person name="Lalanne C."/>
            <person name="Gautier V."/>
            <person name="Ament-Velasquez S.L."/>
            <person name="Kruys A."/>
            <person name="Hutchinson M.I."/>
            <person name="Powell A.J."/>
            <person name="Barry K."/>
            <person name="Miller A.N."/>
            <person name="Grigoriev I.V."/>
            <person name="Debuchy R."/>
            <person name="Gladieux P."/>
            <person name="Hiltunen Thoren M."/>
            <person name="Johannesson H."/>
        </authorList>
    </citation>
    <scope>NUCLEOTIDE SEQUENCE</scope>
    <source>
        <strain evidence="2">PSN243</strain>
    </source>
</reference>
<keyword evidence="3" id="KW-1185">Reference proteome</keyword>
<evidence type="ECO:0000256" key="1">
    <source>
        <dbReference type="SAM" id="SignalP"/>
    </source>
</evidence>
<reference evidence="2" key="2">
    <citation type="submission" date="2023-05" db="EMBL/GenBank/DDBJ databases">
        <authorList>
            <consortium name="Lawrence Berkeley National Laboratory"/>
            <person name="Steindorff A."/>
            <person name="Hensen N."/>
            <person name="Bonometti L."/>
            <person name="Westerberg I."/>
            <person name="Brannstrom I.O."/>
            <person name="Guillou S."/>
            <person name="Cros-Aarteil S."/>
            <person name="Calhoun S."/>
            <person name="Haridas S."/>
            <person name="Kuo A."/>
            <person name="Mondo S."/>
            <person name="Pangilinan J."/>
            <person name="Riley R."/>
            <person name="Labutti K."/>
            <person name="Andreopoulos B."/>
            <person name="Lipzen A."/>
            <person name="Chen C."/>
            <person name="Yanf M."/>
            <person name="Daum C."/>
            <person name="Ng V."/>
            <person name="Clum A."/>
            <person name="Ohm R."/>
            <person name="Martin F."/>
            <person name="Silar P."/>
            <person name="Natvig D."/>
            <person name="Lalanne C."/>
            <person name="Gautier V."/>
            <person name="Ament-Velasquez S.L."/>
            <person name="Kruys A."/>
            <person name="Hutchinson M.I."/>
            <person name="Powell A.J."/>
            <person name="Barry K."/>
            <person name="Miller A.N."/>
            <person name="Grigoriev I.V."/>
            <person name="Debuchy R."/>
            <person name="Gladieux P."/>
            <person name="Thoren M.H."/>
            <person name="Johannesson H."/>
        </authorList>
    </citation>
    <scope>NUCLEOTIDE SEQUENCE</scope>
    <source>
        <strain evidence="2">PSN243</strain>
    </source>
</reference>